<protein>
    <submittedName>
        <fullName evidence="1">Uncharacterized protein</fullName>
    </submittedName>
</protein>
<dbReference type="KEGG" id="cdi:DIP1296A"/>
<gene>
    <name evidence="1" type="ORF">DIP1296A</name>
</gene>
<sequence>MFQNILHTEDLSGWILATNVVNGVLVKRGLSAKFPRNSRIFKGHSEGGVTPVHILLHECRLAVVRISFGVQCCRYFRKIWINGLNECCGLVVRNLHFCWPLENYRNTWGSVEKSVTFQRY</sequence>
<dbReference type="Proteomes" id="UP000002198">
    <property type="component" value="Chromosome"/>
</dbReference>
<evidence type="ECO:0000313" key="1">
    <source>
        <dbReference type="EMBL" id="CAE49824.1"/>
    </source>
</evidence>
<reference evidence="1 2" key="1">
    <citation type="journal article" date="2003" name="Nucleic Acids Res.">
        <title>The complete genome sequence and analysis of Corynebacterium diphtheriae NCTC13129.</title>
        <authorList>
            <person name="Cerdeno-Tarraga A.M."/>
            <person name="Efstratiou A."/>
            <person name="Dover L.G."/>
            <person name="Holden M.T.G."/>
            <person name="Pallen M."/>
            <person name="Bentley S.D."/>
            <person name="Besra G.S."/>
            <person name="Churcher C."/>
            <person name="James K.D."/>
            <person name="De Zoysa A."/>
            <person name="Chillingworth T."/>
            <person name="Cronin A."/>
            <person name="Dowd L."/>
            <person name="Feltwell T."/>
            <person name="Hamlin N."/>
            <person name="Holroyd S."/>
            <person name="Jagels K."/>
            <person name="Moule S."/>
            <person name="Quail M.A."/>
            <person name="Rabbinowitsch E."/>
            <person name="Rutherford K."/>
            <person name="Thomson N.R."/>
            <person name="Unwin L."/>
            <person name="Whitehead S."/>
            <person name="Barrell B.G.Parkhill.J."/>
        </authorList>
    </citation>
    <scope>NUCLEOTIDE SEQUENCE [LARGE SCALE GENOMIC DNA]</scope>
    <source>
        <strain evidence="2">ATCC 700971 / NCTC 13129 / Biotype gravis</strain>
    </source>
</reference>
<evidence type="ECO:0000313" key="2">
    <source>
        <dbReference type="Proteomes" id="UP000002198"/>
    </source>
</evidence>
<dbReference type="HOGENOM" id="CLU_2045730_0_0_11"/>
<dbReference type="EMBL" id="BX248357">
    <property type="protein sequence ID" value="CAE49824.1"/>
    <property type="molecule type" value="Genomic_DNA"/>
</dbReference>
<accession>Q6NH49</accession>
<keyword evidence="2" id="KW-1185">Reference proteome</keyword>
<dbReference type="AlphaFoldDB" id="Q6NH49"/>
<name>Q6NH49_CORDI</name>
<organism evidence="1 2">
    <name type="scientific">Corynebacterium diphtheriae (strain ATCC 700971 / NCTC 13129 / Biotype gravis)</name>
    <dbReference type="NCBI Taxonomy" id="257309"/>
    <lineage>
        <taxon>Bacteria</taxon>
        <taxon>Bacillati</taxon>
        <taxon>Actinomycetota</taxon>
        <taxon>Actinomycetes</taxon>
        <taxon>Mycobacteriales</taxon>
        <taxon>Corynebacteriaceae</taxon>
        <taxon>Corynebacterium</taxon>
    </lineage>
</organism>
<proteinExistence type="predicted"/>
<dbReference type="STRING" id="257309.DIP1296A"/>